<evidence type="ECO:0000313" key="2">
    <source>
        <dbReference type="Proteomes" id="UP000268014"/>
    </source>
</evidence>
<keyword evidence="2" id="KW-1185">Reference proteome</keyword>
<dbReference type="WBParaSite" id="HPLM_0001391001-mRNA-1">
    <property type="protein sequence ID" value="HPLM_0001391001-mRNA-1"/>
    <property type="gene ID" value="HPLM_0001391001"/>
</dbReference>
<dbReference type="Proteomes" id="UP000268014">
    <property type="component" value="Unassembled WGS sequence"/>
</dbReference>
<sequence>MRLRSELERYHKSRSICGNSSSRLWQKIVCTVA</sequence>
<reference evidence="1 2" key="2">
    <citation type="submission" date="2018-11" db="EMBL/GenBank/DDBJ databases">
        <authorList>
            <consortium name="Pathogen Informatics"/>
        </authorList>
    </citation>
    <scope>NUCLEOTIDE SEQUENCE [LARGE SCALE GENOMIC DNA]</scope>
    <source>
        <strain evidence="1 2">MHpl1</strain>
    </source>
</reference>
<evidence type="ECO:0000313" key="1">
    <source>
        <dbReference type="EMBL" id="VDO51024.1"/>
    </source>
</evidence>
<proteinExistence type="predicted"/>
<organism evidence="3">
    <name type="scientific">Haemonchus placei</name>
    <name type="common">Barber's pole worm</name>
    <dbReference type="NCBI Taxonomy" id="6290"/>
    <lineage>
        <taxon>Eukaryota</taxon>
        <taxon>Metazoa</taxon>
        <taxon>Ecdysozoa</taxon>
        <taxon>Nematoda</taxon>
        <taxon>Chromadorea</taxon>
        <taxon>Rhabditida</taxon>
        <taxon>Rhabditina</taxon>
        <taxon>Rhabditomorpha</taxon>
        <taxon>Strongyloidea</taxon>
        <taxon>Trichostrongylidae</taxon>
        <taxon>Haemonchus</taxon>
    </lineage>
</organism>
<gene>
    <name evidence="1" type="ORF">HPLM_LOCUS13902</name>
</gene>
<accession>A0A0N4WR17</accession>
<dbReference type="EMBL" id="UZAF01018379">
    <property type="protein sequence ID" value="VDO51024.1"/>
    <property type="molecule type" value="Genomic_DNA"/>
</dbReference>
<evidence type="ECO:0000313" key="3">
    <source>
        <dbReference type="WBParaSite" id="HPLM_0001391001-mRNA-1"/>
    </source>
</evidence>
<protein>
    <submittedName>
        <fullName evidence="1 3">Uncharacterized protein</fullName>
    </submittedName>
</protein>
<dbReference type="AlphaFoldDB" id="A0A0N4WR17"/>
<reference evidence="3" key="1">
    <citation type="submission" date="2017-02" db="UniProtKB">
        <authorList>
            <consortium name="WormBaseParasite"/>
        </authorList>
    </citation>
    <scope>IDENTIFICATION</scope>
</reference>
<name>A0A0N4WR17_HAEPC</name>